<sequence length="229" mass="25695">MGETAGRTARSAAPETGNRKQETGNRKCRIKLELWNAMPHIRTLHKLIAAALASALFCASSAALCAPQEGCVTPAELADLQQNFFPRFPDPAAFKKYADARSFALRTNAPEGRALETNGRPTAEKIDWVVKTLSENKELFSGFAFDKPDYAYMKGQLRGAKPSIYRLRNSKRFPKNECVQEVTYSLPPGACFMSQRMTGFSFAFVKDERPMSLRDVEMFFMICDTKQVR</sequence>
<gene>
    <name evidence="2" type="ORF">J2793_007114</name>
</gene>
<reference evidence="2" key="1">
    <citation type="submission" date="2023-07" db="EMBL/GenBank/DDBJ databases">
        <title>Sorghum-associated microbial communities from plants grown in Nebraska, USA.</title>
        <authorList>
            <person name="Schachtman D."/>
        </authorList>
    </citation>
    <scope>NUCLEOTIDE SEQUENCE</scope>
    <source>
        <strain evidence="2">DS1061</strain>
    </source>
</reference>
<protein>
    <submittedName>
        <fullName evidence="2">Uncharacterized protein</fullName>
    </submittedName>
</protein>
<evidence type="ECO:0000256" key="1">
    <source>
        <dbReference type="SAM" id="MobiDB-lite"/>
    </source>
</evidence>
<comment type="caution">
    <text evidence="2">The sequence shown here is derived from an EMBL/GenBank/DDBJ whole genome shotgun (WGS) entry which is preliminary data.</text>
</comment>
<proteinExistence type="predicted"/>
<dbReference type="EMBL" id="JAURTK010000025">
    <property type="protein sequence ID" value="MDP9651639.1"/>
    <property type="molecule type" value="Genomic_DNA"/>
</dbReference>
<feature type="region of interest" description="Disordered" evidence="1">
    <location>
        <begin position="1"/>
        <end position="24"/>
    </location>
</feature>
<accession>A0AB73INQ9</accession>
<evidence type="ECO:0000313" key="2">
    <source>
        <dbReference type="EMBL" id="MDP9651639.1"/>
    </source>
</evidence>
<dbReference type="AlphaFoldDB" id="A0AB73INQ9"/>
<dbReference type="RefSeq" id="WP_392396199.1">
    <property type="nucleotide sequence ID" value="NZ_JAURTK010000025.1"/>
</dbReference>
<dbReference type="Proteomes" id="UP001229486">
    <property type="component" value="Unassembled WGS sequence"/>
</dbReference>
<name>A0AB73INQ9_9BURK</name>
<evidence type="ECO:0000313" key="3">
    <source>
        <dbReference type="Proteomes" id="UP001229486"/>
    </source>
</evidence>
<organism evidence="2 3">
    <name type="scientific">Paraburkholderia caledonica</name>
    <dbReference type="NCBI Taxonomy" id="134536"/>
    <lineage>
        <taxon>Bacteria</taxon>
        <taxon>Pseudomonadati</taxon>
        <taxon>Pseudomonadota</taxon>
        <taxon>Betaproteobacteria</taxon>
        <taxon>Burkholderiales</taxon>
        <taxon>Burkholderiaceae</taxon>
        <taxon>Paraburkholderia</taxon>
    </lineage>
</organism>